<comment type="caution">
    <text evidence="2">The sequence shown here is derived from an EMBL/GenBank/DDBJ whole genome shotgun (WGS) entry which is preliminary data.</text>
</comment>
<dbReference type="PROSITE" id="PS50053">
    <property type="entry name" value="UBIQUITIN_2"/>
    <property type="match status" value="1"/>
</dbReference>
<reference evidence="2 3" key="1">
    <citation type="submission" date="2024-10" db="EMBL/GenBank/DDBJ databases">
        <authorList>
            <person name="Kim D."/>
        </authorList>
    </citation>
    <scope>NUCLEOTIDE SEQUENCE [LARGE SCALE GENOMIC DNA]</scope>
    <source>
        <strain evidence="2">Taebaek</strain>
    </source>
</reference>
<proteinExistence type="predicted"/>
<dbReference type="AlphaFoldDB" id="A0ABD2HQB2"/>
<organism evidence="2 3">
    <name type="scientific">Heterodera schachtii</name>
    <name type="common">Sugarbeet cyst nematode worm</name>
    <name type="synonym">Tylenchus schachtii</name>
    <dbReference type="NCBI Taxonomy" id="97005"/>
    <lineage>
        <taxon>Eukaryota</taxon>
        <taxon>Metazoa</taxon>
        <taxon>Ecdysozoa</taxon>
        <taxon>Nematoda</taxon>
        <taxon>Chromadorea</taxon>
        <taxon>Rhabditida</taxon>
        <taxon>Tylenchina</taxon>
        <taxon>Tylenchomorpha</taxon>
        <taxon>Tylenchoidea</taxon>
        <taxon>Heteroderidae</taxon>
        <taxon>Heteroderinae</taxon>
        <taxon>Heterodera</taxon>
    </lineage>
</organism>
<dbReference type="Gene3D" id="3.10.20.90">
    <property type="entry name" value="Phosphatidylinositol 3-kinase Catalytic Subunit, Chain A, domain 1"/>
    <property type="match status" value="2"/>
</dbReference>
<dbReference type="InterPro" id="IPR000626">
    <property type="entry name" value="Ubiquitin-like_dom"/>
</dbReference>
<evidence type="ECO:0000259" key="1">
    <source>
        <dbReference type="PROSITE" id="PS50053"/>
    </source>
</evidence>
<protein>
    <recommendedName>
        <fullName evidence="1">Ubiquitin-like domain-containing protein</fullName>
    </recommendedName>
</protein>
<evidence type="ECO:0000313" key="3">
    <source>
        <dbReference type="Proteomes" id="UP001620645"/>
    </source>
</evidence>
<evidence type="ECO:0000313" key="2">
    <source>
        <dbReference type="EMBL" id="KAL3069369.1"/>
    </source>
</evidence>
<sequence length="193" mass="21923">MSDGSEITVKWQDHLEFFVINVNGTDTVATVKQKIMAISEQRHKSELNGWIKLSKCDCIYVNALADEKTMREYGIGEGSTIHMEVFTWDDKRIDRLLSSASAAVPKGYIFHIHVEYGSARVTVWVKGTDTVEELKDKIRPNMEKDLKCKFGDISLIKRIPRADIEFADNAKTMNYYGIQEGDTIESLNARKLG</sequence>
<dbReference type="Proteomes" id="UP001620645">
    <property type="component" value="Unassembled WGS sequence"/>
</dbReference>
<keyword evidence="3" id="KW-1185">Reference proteome</keyword>
<accession>A0ABD2HQB2</accession>
<dbReference type="SUPFAM" id="SSF54236">
    <property type="entry name" value="Ubiquitin-like"/>
    <property type="match status" value="2"/>
</dbReference>
<dbReference type="CDD" id="cd17039">
    <property type="entry name" value="Ubl_ubiquitin_like"/>
    <property type="match status" value="1"/>
</dbReference>
<dbReference type="EMBL" id="JBICCN010000429">
    <property type="protein sequence ID" value="KAL3069369.1"/>
    <property type="molecule type" value="Genomic_DNA"/>
</dbReference>
<dbReference type="InterPro" id="IPR029071">
    <property type="entry name" value="Ubiquitin-like_domsf"/>
</dbReference>
<name>A0ABD2HQB2_HETSC</name>
<gene>
    <name evidence="2" type="ORF">niasHS_018094</name>
</gene>
<feature type="domain" description="Ubiquitin-like" evidence="1">
    <location>
        <begin position="5"/>
        <end position="83"/>
    </location>
</feature>